<feature type="transmembrane region" description="Helical" evidence="5">
    <location>
        <begin position="343"/>
        <end position="361"/>
    </location>
</feature>
<dbReference type="InterPro" id="IPR036259">
    <property type="entry name" value="MFS_trans_sf"/>
</dbReference>
<evidence type="ECO:0000256" key="3">
    <source>
        <dbReference type="ARBA" id="ARBA00022989"/>
    </source>
</evidence>
<comment type="subcellular location">
    <subcellularLocation>
        <location evidence="1">Membrane</location>
        <topology evidence="1">Multi-pass membrane protein</topology>
    </subcellularLocation>
</comment>
<dbReference type="InterPro" id="IPR011701">
    <property type="entry name" value="MFS"/>
</dbReference>
<feature type="transmembrane region" description="Helical" evidence="5">
    <location>
        <begin position="446"/>
        <end position="466"/>
    </location>
</feature>
<dbReference type="PRINTS" id="PR01036">
    <property type="entry name" value="TCRTETB"/>
</dbReference>
<feature type="transmembrane region" description="Helical" evidence="5">
    <location>
        <begin position="417"/>
        <end position="434"/>
    </location>
</feature>
<feature type="transmembrane region" description="Helical" evidence="5">
    <location>
        <begin position="373"/>
        <end position="396"/>
    </location>
</feature>
<gene>
    <name evidence="7" type="ORF">MU516_05815</name>
</gene>
<reference evidence="7 8" key="1">
    <citation type="submission" date="2022-04" db="EMBL/GenBank/DDBJ databases">
        <title>Paracoccus sp. YLB-12 draft genome sequence.</title>
        <authorList>
            <person name="Yu L."/>
        </authorList>
    </citation>
    <scope>NUCLEOTIDE SEQUENCE [LARGE SCALE GENOMIC DNA]</scope>
    <source>
        <strain evidence="7 8">YLB-12</strain>
    </source>
</reference>
<evidence type="ECO:0000256" key="4">
    <source>
        <dbReference type="ARBA" id="ARBA00023136"/>
    </source>
</evidence>
<feature type="transmembrane region" description="Helical" evidence="5">
    <location>
        <begin position="277"/>
        <end position="302"/>
    </location>
</feature>
<protein>
    <submittedName>
        <fullName evidence="7">MFS transporter</fullName>
    </submittedName>
</protein>
<dbReference type="RefSeq" id="WP_260276289.1">
    <property type="nucleotide sequence ID" value="NZ_JANAVZ010000003.1"/>
</dbReference>
<keyword evidence="2 5" id="KW-0812">Transmembrane</keyword>
<dbReference type="Pfam" id="PF07690">
    <property type="entry name" value="MFS_1"/>
    <property type="match status" value="1"/>
</dbReference>
<keyword evidence="3 5" id="KW-1133">Transmembrane helix</keyword>
<proteinExistence type="predicted"/>
<dbReference type="CDD" id="cd17321">
    <property type="entry name" value="MFS_MMR_MDR_like"/>
    <property type="match status" value="1"/>
</dbReference>
<dbReference type="Gene3D" id="1.20.1720.10">
    <property type="entry name" value="Multidrug resistance protein D"/>
    <property type="match status" value="1"/>
</dbReference>
<evidence type="ECO:0000256" key="1">
    <source>
        <dbReference type="ARBA" id="ARBA00004141"/>
    </source>
</evidence>
<evidence type="ECO:0000313" key="8">
    <source>
        <dbReference type="Proteomes" id="UP001320702"/>
    </source>
</evidence>
<feature type="transmembrane region" description="Helical" evidence="5">
    <location>
        <begin position="12"/>
        <end position="35"/>
    </location>
</feature>
<dbReference type="InterPro" id="IPR020846">
    <property type="entry name" value="MFS_dom"/>
</dbReference>
<dbReference type="SUPFAM" id="SSF103473">
    <property type="entry name" value="MFS general substrate transporter"/>
    <property type="match status" value="1"/>
</dbReference>
<sequence length="492" mass="51702">MSDSHVAAPPEFNPWLATVLLLMGNFMNLIDVSIVNVALPSIQRNLGASASQIEWVSAAYVLAFAAGLLPFGRFGDKLGRKRLFLLGVALFTLASALCGLAQNMTMLIGSRAIQGLGGAMMVPQVMAIIHVMFPPDQKARAFALAGVVVSMGAVTGPLLGGALITADIHGLDWRPIFLVNLPVGIFVILAGLRWIPALQRDRDMTIDWIGMVVFALAIVMIVLPVIEGALLGWPWWCIALLLGAAPMGAVFVLRQAALARGGRTQLLPIALMRNPGYLSGVLMVMLHFSAIPGMFLILAIYLQTGFGLSPLASGLATAPFPLGVMLGSYVTGRFGASRLPLRMGAGALVLLVGMAWLRHAAGNPPQPFTPLAIAAPLAICGMGMGLAISPLFQLVLQAVPGHDAGAGSGAMQAFQQVGAAVGIAVVSSLFFVQLHHGADADYPQAIHHALVYQLGVFITILLVLSLRSWLIRPRPKTEGADGPPPMLGPGAR</sequence>
<feature type="transmembrane region" description="Helical" evidence="5">
    <location>
        <begin position="83"/>
        <end position="102"/>
    </location>
</feature>
<evidence type="ECO:0000256" key="2">
    <source>
        <dbReference type="ARBA" id="ARBA00022692"/>
    </source>
</evidence>
<feature type="transmembrane region" description="Helical" evidence="5">
    <location>
        <begin position="141"/>
        <end position="164"/>
    </location>
</feature>
<keyword evidence="4 5" id="KW-0472">Membrane</keyword>
<dbReference type="Gene3D" id="1.20.1250.20">
    <property type="entry name" value="MFS general substrate transporter like domains"/>
    <property type="match status" value="1"/>
</dbReference>
<feature type="transmembrane region" description="Helical" evidence="5">
    <location>
        <begin position="108"/>
        <end position="129"/>
    </location>
</feature>
<feature type="transmembrane region" description="Helical" evidence="5">
    <location>
        <begin position="176"/>
        <end position="196"/>
    </location>
</feature>
<keyword evidence="8" id="KW-1185">Reference proteome</keyword>
<organism evidence="7 8">
    <name type="scientific">Paracoccus maritimus</name>
    <dbReference type="NCBI Taxonomy" id="2933292"/>
    <lineage>
        <taxon>Bacteria</taxon>
        <taxon>Pseudomonadati</taxon>
        <taxon>Pseudomonadota</taxon>
        <taxon>Alphaproteobacteria</taxon>
        <taxon>Rhodobacterales</taxon>
        <taxon>Paracoccaceae</taxon>
        <taxon>Paracoccus</taxon>
    </lineage>
</organism>
<accession>A0ABT2K796</accession>
<feature type="domain" description="Major facilitator superfamily (MFS) profile" evidence="6">
    <location>
        <begin position="17"/>
        <end position="476"/>
    </location>
</feature>
<evidence type="ECO:0000256" key="5">
    <source>
        <dbReference type="SAM" id="Phobius"/>
    </source>
</evidence>
<evidence type="ECO:0000313" key="7">
    <source>
        <dbReference type="EMBL" id="MCT4332381.1"/>
    </source>
</evidence>
<feature type="transmembrane region" description="Helical" evidence="5">
    <location>
        <begin position="208"/>
        <end position="226"/>
    </location>
</feature>
<dbReference type="Proteomes" id="UP001320702">
    <property type="component" value="Unassembled WGS sequence"/>
</dbReference>
<feature type="transmembrane region" description="Helical" evidence="5">
    <location>
        <begin position="232"/>
        <end position="256"/>
    </location>
</feature>
<feature type="transmembrane region" description="Helical" evidence="5">
    <location>
        <begin position="308"/>
        <end position="331"/>
    </location>
</feature>
<evidence type="ECO:0000259" key="6">
    <source>
        <dbReference type="PROSITE" id="PS50850"/>
    </source>
</evidence>
<dbReference type="PROSITE" id="PS50850">
    <property type="entry name" value="MFS"/>
    <property type="match status" value="1"/>
</dbReference>
<dbReference type="EMBL" id="JANAVZ010000003">
    <property type="protein sequence ID" value="MCT4332381.1"/>
    <property type="molecule type" value="Genomic_DNA"/>
</dbReference>
<name>A0ABT2K796_9RHOB</name>
<dbReference type="PANTHER" id="PTHR42718">
    <property type="entry name" value="MAJOR FACILITATOR SUPERFAMILY MULTIDRUG TRANSPORTER MFSC"/>
    <property type="match status" value="1"/>
</dbReference>
<dbReference type="PANTHER" id="PTHR42718:SF39">
    <property type="entry name" value="ACTINORHODIN TRANSPORTER-RELATED"/>
    <property type="match status" value="1"/>
</dbReference>
<comment type="caution">
    <text evidence="7">The sequence shown here is derived from an EMBL/GenBank/DDBJ whole genome shotgun (WGS) entry which is preliminary data.</text>
</comment>